<name>A0ABU0MUX2_9PROT</name>
<dbReference type="InterPro" id="IPR006089">
    <property type="entry name" value="Acyl-CoA_DH_CS"/>
</dbReference>
<dbReference type="Gene3D" id="1.20.140.10">
    <property type="entry name" value="Butyryl-CoA Dehydrogenase, subunit A, domain 3"/>
    <property type="match status" value="1"/>
</dbReference>
<evidence type="ECO:0000256" key="2">
    <source>
        <dbReference type="ARBA" id="ARBA00009347"/>
    </source>
</evidence>
<dbReference type="Pfam" id="PF00441">
    <property type="entry name" value="Acyl-CoA_dh_1"/>
    <property type="match status" value="1"/>
</dbReference>
<evidence type="ECO:0000256" key="1">
    <source>
        <dbReference type="ARBA" id="ARBA00001974"/>
    </source>
</evidence>
<dbReference type="SUPFAM" id="SSF56645">
    <property type="entry name" value="Acyl-CoA dehydrogenase NM domain-like"/>
    <property type="match status" value="1"/>
</dbReference>
<keyword evidence="4 5" id="KW-0274">FAD</keyword>
<dbReference type="PROSITE" id="PS00073">
    <property type="entry name" value="ACYL_COA_DH_2"/>
    <property type="match status" value="1"/>
</dbReference>
<dbReference type="Proteomes" id="UP001244552">
    <property type="component" value="Unassembled WGS sequence"/>
</dbReference>
<dbReference type="PROSITE" id="PS00072">
    <property type="entry name" value="ACYL_COA_DH_1"/>
    <property type="match status" value="1"/>
</dbReference>
<feature type="domain" description="Adaptive response protein AidB N-terminal" evidence="9">
    <location>
        <begin position="17"/>
        <end position="171"/>
    </location>
</feature>
<evidence type="ECO:0000259" key="8">
    <source>
        <dbReference type="Pfam" id="PF02770"/>
    </source>
</evidence>
<comment type="caution">
    <text evidence="10">The sequence shown here is derived from an EMBL/GenBank/DDBJ whole genome shotgun (WGS) entry which is preliminary data.</text>
</comment>
<feature type="domain" description="Acyl-CoA oxidase/dehydrogenase middle" evidence="8">
    <location>
        <begin position="186"/>
        <end position="286"/>
    </location>
</feature>
<feature type="domain" description="Acyl-CoA dehydrogenase/oxidase C-terminal" evidence="7">
    <location>
        <begin position="297"/>
        <end position="452"/>
    </location>
</feature>
<evidence type="ECO:0000256" key="6">
    <source>
        <dbReference type="SAM" id="MobiDB-lite"/>
    </source>
</evidence>
<feature type="region of interest" description="Disordered" evidence="6">
    <location>
        <begin position="193"/>
        <end position="216"/>
    </location>
</feature>
<dbReference type="InterPro" id="IPR009075">
    <property type="entry name" value="AcylCo_DH/oxidase_C"/>
</dbReference>
<protein>
    <submittedName>
        <fullName evidence="10">Acyl-CoA dehydrogenase</fullName>
    </submittedName>
</protein>
<gene>
    <name evidence="10" type="ORF">QO018_006179</name>
</gene>
<evidence type="ECO:0000256" key="5">
    <source>
        <dbReference type="RuleBase" id="RU362125"/>
    </source>
</evidence>
<evidence type="ECO:0000259" key="7">
    <source>
        <dbReference type="Pfam" id="PF00441"/>
    </source>
</evidence>
<dbReference type="Gene3D" id="2.40.110.20">
    <property type="match status" value="1"/>
</dbReference>
<keyword evidence="3 5" id="KW-0285">Flavoprotein</keyword>
<organism evidence="10 11">
    <name type="scientific">Azospirillum picis</name>
    <dbReference type="NCBI Taxonomy" id="488438"/>
    <lineage>
        <taxon>Bacteria</taxon>
        <taxon>Pseudomonadati</taxon>
        <taxon>Pseudomonadota</taxon>
        <taxon>Alphaproteobacteria</taxon>
        <taxon>Rhodospirillales</taxon>
        <taxon>Azospirillaceae</taxon>
        <taxon>Azospirillum</taxon>
    </lineage>
</organism>
<dbReference type="InterPro" id="IPR036250">
    <property type="entry name" value="AcylCo_DH-like_C"/>
</dbReference>
<keyword evidence="5" id="KW-0560">Oxidoreductase</keyword>
<dbReference type="Gene3D" id="6.10.250.600">
    <property type="match status" value="1"/>
</dbReference>
<dbReference type="RefSeq" id="WP_209990970.1">
    <property type="nucleotide sequence ID" value="NZ_JAGINO010000039.1"/>
</dbReference>
<dbReference type="InterPro" id="IPR006091">
    <property type="entry name" value="Acyl-CoA_Oxase/DH_mid-dom"/>
</dbReference>
<dbReference type="SUPFAM" id="SSF47203">
    <property type="entry name" value="Acyl-CoA dehydrogenase C-terminal domain-like"/>
    <property type="match status" value="1"/>
</dbReference>
<keyword evidence="11" id="KW-1185">Reference proteome</keyword>
<evidence type="ECO:0000256" key="4">
    <source>
        <dbReference type="ARBA" id="ARBA00022827"/>
    </source>
</evidence>
<proteinExistence type="inferred from homology"/>
<reference evidence="10 11" key="1">
    <citation type="submission" date="2023-07" db="EMBL/GenBank/DDBJ databases">
        <title>Genomic Encyclopedia of Type Strains, Phase IV (KMG-IV): sequencing the most valuable type-strain genomes for metagenomic binning, comparative biology and taxonomic classification.</title>
        <authorList>
            <person name="Goeker M."/>
        </authorList>
    </citation>
    <scope>NUCLEOTIDE SEQUENCE [LARGE SCALE GENOMIC DNA]</scope>
    <source>
        <strain evidence="10 11">DSM 19922</strain>
    </source>
</reference>
<evidence type="ECO:0000256" key="3">
    <source>
        <dbReference type="ARBA" id="ARBA00022630"/>
    </source>
</evidence>
<comment type="cofactor">
    <cofactor evidence="1 5">
        <name>FAD</name>
        <dbReference type="ChEBI" id="CHEBI:57692"/>
    </cofactor>
</comment>
<evidence type="ECO:0000313" key="11">
    <source>
        <dbReference type="Proteomes" id="UP001244552"/>
    </source>
</evidence>
<dbReference type="InterPro" id="IPR009100">
    <property type="entry name" value="AcylCoA_DH/oxidase_NM_dom_sf"/>
</dbReference>
<dbReference type="InterPro" id="IPR052904">
    <property type="entry name" value="Acyl-CoA_dehydrogenase-like"/>
</dbReference>
<dbReference type="PANTHER" id="PTHR42707">
    <property type="entry name" value="ACYL-COA DEHYDROGENASE"/>
    <property type="match status" value="1"/>
</dbReference>
<dbReference type="EMBL" id="JAUSVU010000042">
    <property type="protein sequence ID" value="MDQ0537277.1"/>
    <property type="molecule type" value="Genomic_DNA"/>
</dbReference>
<evidence type="ECO:0000259" key="9">
    <source>
        <dbReference type="Pfam" id="PF18158"/>
    </source>
</evidence>
<sequence length="556" mass="59241">MVHRAAADDLATHSVVNQPPDYAPRDLWAGDAALREAVLRHGGAGAGDLPAALGALAGSARVMELGELANRHPPTLRAFDRYGRRVDEVEFHPAYHELMDLVARHHVQSIAWMPERPGGHVAHAAMVILLTQAEAGVLCPAAMSYASVPVLRRRPDLAAEWLPRLLSGRYDGRCIPAGEKAGATIGMAMTEKQGGSDVRANSTRARPAGGGNGGGEGGEYLLTGHKWFCSAPMSDAFLTLAQTDRGLSCFLVPRWRPDGTRNVFRIQRLKDKLGNRSNASAEIEYDGTSAWLVGGEGAGTATIMDMVHHTRLDCGAAAAGLMRAAVGRALHHTGHRSAFGRRLIDQPLMRQVLADMALESEAATALVLRVARAFDRASADPASRAFARLGVAVCKYWVTKRCPTLVYEALECHGGNGYVEEGDMPRLYREAPLNAIWEGSGNVICLDVLRTLQREPAALAALEAELAAAGGLDGRLDRWMADTRALLAAGTSLDLQARRLVERLALALQAAELLRHGPPAVADAFCASRLGGDWGQAFGTLPAGVDSEAILARAAG</sequence>
<dbReference type="Pfam" id="PF02770">
    <property type="entry name" value="Acyl-CoA_dh_M"/>
    <property type="match status" value="1"/>
</dbReference>
<comment type="similarity">
    <text evidence="2 5">Belongs to the acyl-CoA dehydrogenase family.</text>
</comment>
<dbReference type="Pfam" id="PF18158">
    <property type="entry name" value="AidB_N"/>
    <property type="match status" value="1"/>
</dbReference>
<accession>A0ABU0MUX2</accession>
<evidence type="ECO:0000313" key="10">
    <source>
        <dbReference type="EMBL" id="MDQ0537277.1"/>
    </source>
</evidence>
<dbReference type="PANTHER" id="PTHR42707:SF3">
    <property type="entry name" value="ACYL-COA DEHYDROGENASE AIDB-RELATED"/>
    <property type="match status" value="1"/>
</dbReference>
<dbReference type="InterPro" id="IPR041504">
    <property type="entry name" value="AidB_N"/>
</dbReference>